<name>A0A933L1A1_9HYPH</name>
<protein>
    <submittedName>
        <fullName evidence="6">FadR family transcriptional regulator</fullName>
    </submittedName>
</protein>
<proteinExistence type="predicted"/>
<evidence type="ECO:0000256" key="4">
    <source>
        <dbReference type="SAM" id="MobiDB-lite"/>
    </source>
</evidence>
<dbReference type="PRINTS" id="PR00035">
    <property type="entry name" value="HTHGNTR"/>
</dbReference>
<dbReference type="Pfam" id="PF07729">
    <property type="entry name" value="FCD"/>
    <property type="match status" value="1"/>
</dbReference>
<feature type="region of interest" description="Disordered" evidence="4">
    <location>
        <begin position="219"/>
        <end position="271"/>
    </location>
</feature>
<dbReference type="CDD" id="cd07377">
    <property type="entry name" value="WHTH_GntR"/>
    <property type="match status" value="1"/>
</dbReference>
<evidence type="ECO:0000256" key="3">
    <source>
        <dbReference type="ARBA" id="ARBA00023163"/>
    </source>
</evidence>
<dbReference type="InterPro" id="IPR011711">
    <property type="entry name" value="GntR_C"/>
</dbReference>
<dbReference type="SMART" id="SM00345">
    <property type="entry name" value="HTH_GNTR"/>
    <property type="match status" value="1"/>
</dbReference>
<dbReference type="SUPFAM" id="SSF48008">
    <property type="entry name" value="GntR ligand-binding domain-like"/>
    <property type="match status" value="1"/>
</dbReference>
<feature type="domain" description="HTH gntR-type" evidence="5">
    <location>
        <begin position="7"/>
        <end position="75"/>
    </location>
</feature>
<evidence type="ECO:0000259" key="5">
    <source>
        <dbReference type="PROSITE" id="PS50949"/>
    </source>
</evidence>
<dbReference type="SMART" id="SM00895">
    <property type="entry name" value="FCD"/>
    <property type="match status" value="1"/>
</dbReference>
<evidence type="ECO:0000313" key="6">
    <source>
        <dbReference type="EMBL" id="MBI4922409.1"/>
    </source>
</evidence>
<dbReference type="EMBL" id="JACRAF010000031">
    <property type="protein sequence ID" value="MBI4922409.1"/>
    <property type="molecule type" value="Genomic_DNA"/>
</dbReference>
<dbReference type="InterPro" id="IPR036388">
    <property type="entry name" value="WH-like_DNA-bd_sf"/>
</dbReference>
<dbReference type="SUPFAM" id="SSF46785">
    <property type="entry name" value="Winged helix' DNA-binding domain"/>
    <property type="match status" value="1"/>
</dbReference>
<comment type="caution">
    <text evidence="6">The sequence shown here is derived from an EMBL/GenBank/DDBJ whole genome shotgun (WGS) entry which is preliminary data.</text>
</comment>
<dbReference type="Proteomes" id="UP000782610">
    <property type="component" value="Unassembled WGS sequence"/>
</dbReference>
<dbReference type="PANTHER" id="PTHR43537:SF5">
    <property type="entry name" value="UXU OPERON TRANSCRIPTIONAL REGULATOR"/>
    <property type="match status" value="1"/>
</dbReference>
<dbReference type="GO" id="GO:0003677">
    <property type="term" value="F:DNA binding"/>
    <property type="evidence" value="ECO:0007669"/>
    <property type="project" value="UniProtKB-KW"/>
</dbReference>
<dbReference type="InterPro" id="IPR008920">
    <property type="entry name" value="TF_FadR/GntR_C"/>
</dbReference>
<dbReference type="InterPro" id="IPR000524">
    <property type="entry name" value="Tscrpt_reg_HTH_GntR"/>
</dbReference>
<evidence type="ECO:0000256" key="1">
    <source>
        <dbReference type="ARBA" id="ARBA00023015"/>
    </source>
</evidence>
<keyword evidence="1" id="KW-0805">Transcription regulation</keyword>
<evidence type="ECO:0000256" key="2">
    <source>
        <dbReference type="ARBA" id="ARBA00023125"/>
    </source>
</evidence>
<accession>A0A933L1A1</accession>
<reference evidence="6" key="1">
    <citation type="submission" date="2020-07" db="EMBL/GenBank/DDBJ databases">
        <title>Huge and variable diversity of episymbiotic CPR bacteria and DPANN archaea in groundwater ecosystems.</title>
        <authorList>
            <person name="He C.Y."/>
            <person name="Keren R."/>
            <person name="Whittaker M."/>
            <person name="Farag I.F."/>
            <person name="Doudna J."/>
            <person name="Cate J.H.D."/>
            <person name="Banfield J.F."/>
        </authorList>
    </citation>
    <scope>NUCLEOTIDE SEQUENCE</scope>
    <source>
        <strain evidence="6">NC_groundwater_1586_Pr3_B-0.1um_66_15</strain>
    </source>
</reference>
<keyword evidence="2" id="KW-0238">DNA-binding</keyword>
<dbReference type="Gene3D" id="1.20.120.530">
    <property type="entry name" value="GntR ligand-binding domain-like"/>
    <property type="match status" value="1"/>
</dbReference>
<dbReference type="GO" id="GO:0003700">
    <property type="term" value="F:DNA-binding transcription factor activity"/>
    <property type="evidence" value="ECO:0007669"/>
    <property type="project" value="InterPro"/>
</dbReference>
<evidence type="ECO:0000313" key="7">
    <source>
        <dbReference type="Proteomes" id="UP000782610"/>
    </source>
</evidence>
<dbReference type="PANTHER" id="PTHR43537">
    <property type="entry name" value="TRANSCRIPTIONAL REGULATOR, GNTR FAMILY"/>
    <property type="match status" value="1"/>
</dbReference>
<dbReference type="PROSITE" id="PS50949">
    <property type="entry name" value="HTH_GNTR"/>
    <property type="match status" value="1"/>
</dbReference>
<sequence length="271" mass="29428">MEQLKSIRLYEQIAGAIRARIVSGELTKGDRLPTEREVAVGYGVSRNVVREAIRALAKDGLVEVRQGSGTYVADATTRALGDSIELALTFSGVTRDLGQLVEIRQIIEPSVAGLAALRATSDDIAALRREVAAMDDAFADVDGFIAADHRFHVAIAKASQNQFLPMILYTVVDVLNEQRKRLFFVTHSAKIAQSFHHKILAAIERRDATAATEAMRGHLGQVSRDLEQLPTKQISGRDGSPDQENPGALRNGAGADPIAPIKRRKRNGTSI</sequence>
<dbReference type="InterPro" id="IPR036390">
    <property type="entry name" value="WH_DNA-bd_sf"/>
</dbReference>
<dbReference type="Gene3D" id="1.10.10.10">
    <property type="entry name" value="Winged helix-like DNA-binding domain superfamily/Winged helix DNA-binding domain"/>
    <property type="match status" value="1"/>
</dbReference>
<organism evidence="6 7">
    <name type="scientific">Devosia nanyangense</name>
    <dbReference type="NCBI Taxonomy" id="1228055"/>
    <lineage>
        <taxon>Bacteria</taxon>
        <taxon>Pseudomonadati</taxon>
        <taxon>Pseudomonadota</taxon>
        <taxon>Alphaproteobacteria</taxon>
        <taxon>Hyphomicrobiales</taxon>
        <taxon>Devosiaceae</taxon>
        <taxon>Devosia</taxon>
    </lineage>
</organism>
<gene>
    <name evidence="6" type="ORF">HY834_11720</name>
</gene>
<dbReference type="Pfam" id="PF00392">
    <property type="entry name" value="GntR"/>
    <property type="match status" value="1"/>
</dbReference>
<dbReference type="AlphaFoldDB" id="A0A933L1A1"/>
<feature type="compositionally biased region" description="Basic residues" evidence="4">
    <location>
        <begin position="261"/>
        <end position="271"/>
    </location>
</feature>
<keyword evidence="3" id="KW-0804">Transcription</keyword>